<accession>A0A5R9J8D9</accession>
<feature type="transmembrane region" description="Helical" evidence="2">
    <location>
        <begin position="213"/>
        <end position="234"/>
    </location>
</feature>
<feature type="region of interest" description="Disordered" evidence="1">
    <location>
        <begin position="1"/>
        <end position="60"/>
    </location>
</feature>
<protein>
    <submittedName>
        <fullName evidence="4">Phosphatidylglycerophosphatase A</fullName>
    </submittedName>
</protein>
<dbReference type="EMBL" id="VCDI01000001">
    <property type="protein sequence ID" value="TLU73884.1"/>
    <property type="molecule type" value="Genomic_DNA"/>
</dbReference>
<dbReference type="Proteomes" id="UP000305654">
    <property type="component" value="Unassembled WGS sequence"/>
</dbReference>
<evidence type="ECO:0000259" key="3">
    <source>
        <dbReference type="Pfam" id="PF04608"/>
    </source>
</evidence>
<evidence type="ECO:0000313" key="4">
    <source>
        <dbReference type="EMBL" id="TLU73884.1"/>
    </source>
</evidence>
<evidence type="ECO:0000256" key="1">
    <source>
        <dbReference type="SAM" id="MobiDB-lite"/>
    </source>
</evidence>
<dbReference type="OrthoDB" id="9804091at2"/>
<feature type="transmembrane region" description="Helical" evidence="2">
    <location>
        <begin position="119"/>
        <end position="137"/>
    </location>
</feature>
<proteinExistence type="predicted"/>
<dbReference type="Pfam" id="PF04608">
    <property type="entry name" value="PgpA"/>
    <property type="match status" value="1"/>
</dbReference>
<dbReference type="GO" id="GO:0008962">
    <property type="term" value="F:phosphatidylglycerophosphatase activity"/>
    <property type="evidence" value="ECO:0007669"/>
    <property type="project" value="InterPro"/>
</dbReference>
<feature type="domain" description="YutG/PgpA" evidence="3">
    <location>
        <begin position="87"/>
        <end position="229"/>
    </location>
</feature>
<keyword evidence="2" id="KW-1133">Transmembrane helix</keyword>
<keyword evidence="2" id="KW-0472">Membrane</keyword>
<comment type="caution">
    <text evidence="4">The sequence shown here is derived from an EMBL/GenBank/DDBJ whole genome shotgun (WGS) entry which is preliminary data.</text>
</comment>
<gene>
    <name evidence="4" type="ORF">FE263_01245</name>
</gene>
<keyword evidence="2" id="KW-0812">Transmembrane</keyword>
<keyword evidence="5" id="KW-1185">Reference proteome</keyword>
<sequence length="235" mass="25346">MERRQHARRRCLTRLSGDDRLDRADPVRRDPQLRAAGSGKPGDLPRPRPGPPRPHRTGVAIRVPPGRPALNHRPWPAPAASRLPVLVASFLGSGFSRVAPGTFGTLAAMLPGIVLCRQPWMLCAAILLASAAGLWAIPRASGGADHGWIVIDEVAGIWITLLGIPRLHSLAWPPTLPSVLWFVAAFAMFRLLDITKPGPVGYMDRRHDAVGVMGDDIVAGLIGCLLLRLAGWVIL</sequence>
<feature type="transmembrane region" description="Helical" evidence="2">
    <location>
        <begin position="149"/>
        <end position="168"/>
    </location>
</feature>
<dbReference type="InterPro" id="IPR036681">
    <property type="entry name" value="PgpA-like_sf"/>
</dbReference>
<dbReference type="SUPFAM" id="SSF101307">
    <property type="entry name" value="YutG-like"/>
    <property type="match status" value="1"/>
</dbReference>
<reference evidence="4 5" key="1">
    <citation type="submission" date="2019-05" db="EMBL/GenBank/DDBJ databases">
        <authorList>
            <person name="Pankratov T."/>
            <person name="Grouzdev D."/>
        </authorList>
    </citation>
    <scope>NUCLEOTIDE SEQUENCE [LARGE SCALE GENOMIC DNA]</scope>
    <source>
        <strain evidence="4 5">KEBCLARHB70R</strain>
    </source>
</reference>
<feature type="transmembrane region" description="Helical" evidence="2">
    <location>
        <begin position="174"/>
        <end position="192"/>
    </location>
</feature>
<feature type="compositionally biased region" description="Basic residues" evidence="1">
    <location>
        <begin position="1"/>
        <end position="12"/>
    </location>
</feature>
<dbReference type="GO" id="GO:0006629">
    <property type="term" value="P:lipid metabolic process"/>
    <property type="evidence" value="ECO:0007669"/>
    <property type="project" value="InterPro"/>
</dbReference>
<dbReference type="CDD" id="cd06971">
    <property type="entry name" value="PgpA"/>
    <property type="match status" value="1"/>
</dbReference>
<dbReference type="AlphaFoldDB" id="A0A5R9J8D9"/>
<name>A0A5R9J8D9_9PROT</name>
<dbReference type="InterPro" id="IPR007686">
    <property type="entry name" value="YutG/PgpA"/>
</dbReference>
<feature type="compositionally biased region" description="Basic and acidic residues" evidence="1">
    <location>
        <begin position="16"/>
        <end position="32"/>
    </location>
</feature>
<evidence type="ECO:0000256" key="2">
    <source>
        <dbReference type="SAM" id="Phobius"/>
    </source>
</evidence>
<dbReference type="PANTHER" id="PTHR36305">
    <property type="entry name" value="PHOSPHATIDYLGLYCEROPHOSPHATASE A"/>
    <property type="match status" value="1"/>
</dbReference>
<evidence type="ECO:0000313" key="5">
    <source>
        <dbReference type="Proteomes" id="UP000305654"/>
    </source>
</evidence>
<dbReference type="PANTHER" id="PTHR36305:SF1">
    <property type="entry name" value="PHOSPHATIDYLGLYCEROPHOSPHATASE A"/>
    <property type="match status" value="1"/>
</dbReference>
<dbReference type="InterPro" id="IPR026037">
    <property type="entry name" value="PgpA"/>
</dbReference>
<organism evidence="4 5">
    <name type="scientific">Lichenicoccus roseus</name>
    <dbReference type="NCBI Taxonomy" id="2683649"/>
    <lineage>
        <taxon>Bacteria</taxon>
        <taxon>Pseudomonadati</taxon>
        <taxon>Pseudomonadota</taxon>
        <taxon>Alphaproteobacteria</taxon>
        <taxon>Acetobacterales</taxon>
        <taxon>Acetobacteraceae</taxon>
        <taxon>Lichenicoccus</taxon>
    </lineage>
</organism>